<organism evidence="1 2">
    <name type="scientific">Lithospermum erythrorhizon</name>
    <name type="common">Purple gromwell</name>
    <name type="synonym">Lithospermum officinale var. erythrorhizon</name>
    <dbReference type="NCBI Taxonomy" id="34254"/>
    <lineage>
        <taxon>Eukaryota</taxon>
        <taxon>Viridiplantae</taxon>
        <taxon>Streptophyta</taxon>
        <taxon>Embryophyta</taxon>
        <taxon>Tracheophyta</taxon>
        <taxon>Spermatophyta</taxon>
        <taxon>Magnoliopsida</taxon>
        <taxon>eudicotyledons</taxon>
        <taxon>Gunneridae</taxon>
        <taxon>Pentapetalae</taxon>
        <taxon>asterids</taxon>
        <taxon>lamiids</taxon>
        <taxon>Boraginales</taxon>
        <taxon>Boraginaceae</taxon>
        <taxon>Boraginoideae</taxon>
        <taxon>Lithospermeae</taxon>
        <taxon>Lithospermum</taxon>
    </lineage>
</organism>
<keyword evidence="2" id="KW-1185">Reference proteome</keyword>
<sequence length="66" mass="7812">MFTLFLRKRIYSCKLFNVPIQEFSSQKSISKYGNQDCFSVEYLMKKYGISMDKAVYGNKVVSFFQE</sequence>
<comment type="caution">
    <text evidence="1">The sequence shown here is derived from an EMBL/GenBank/DDBJ whole genome shotgun (WGS) entry which is preliminary data.</text>
</comment>
<reference evidence="1 2" key="1">
    <citation type="submission" date="2024-01" db="EMBL/GenBank/DDBJ databases">
        <title>The complete chloroplast genome sequence of Lithospermum erythrorhizon: insights into the phylogenetic relationship among Boraginaceae species and the maternal lineages of purple gromwells.</title>
        <authorList>
            <person name="Okada T."/>
            <person name="Watanabe K."/>
        </authorList>
    </citation>
    <scope>NUCLEOTIDE SEQUENCE [LARGE SCALE GENOMIC DNA]</scope>
</reference>
<evidence type="ECO:0000313" key="1">
    <source>
        <dbReference type="EMBL" id="GAA0159650.1"/>
    </source>
</evidence>
<gene>
    <name evidence="1" type="ORF">LIER_43487</name>
</gene>
<proteinExistence type="predicted"/>
<name>A0AAV3QAK9_LITER</name>
<dbReference type="AlphaFoldDB" id="A0AAV3QAK9"/>
<evidence type="ECO:0000313" key="2">
    <source>
        <dbReference type="Proteomes" id="UP001454036"/>
    </source>
</evidence>
<protein>
    <submittedName>
        <fullName evidence="1">Uncharacterized protein</fullName>
    </submittedName>
</protein>
<dbReference type="EMBL" id="BAABME010035676">
    <property type="protein sequence ID" value="GAA0159650.1"/>
    <property type="molecule type" value="Genomic_DNA"/>
</dbReference>
<accession>A0AAV3QAK9</accession>
<dbReference type="Proteomes" id="UP001454036">
    <property type="component" value="Unassembled WGS sequence"/>
</dbReference>